<organism evidence="2">
    <name type="scientific">Bactrocera latifrons</name>
    <name type="common">Malaysian fruit fly</name>
    <name type="synonym">Chaetodacus latifrons</name>
    <dbReference type="NCBI Taxonomy" id="174628"/>
    <lineage>
        <taxon>Eukaryota</taxon>
        <taxon>Metazoa</taxon>
        <taxon>Ecdysozoa</taxon>
        <taxon>Arthropoda</taxon>
        <taxon>Hexapoda</taxon>
        <taxon>Insecta</taxon>
        <taxon>Pterygota</taxon>
        <taxon>Neoptera</taxon>
        <taxon>Endopterygota</taxon>
        <taxon>Diptera</taxon>
        <taxon>Brachycera</taxon>
        <taxon>Muscomorpha</taxon>
        <taxon>Tephritoidea</taxon>
        <taxon>Tephritidae</taxon>
        <taxon>Bactrocera</taxon>
        <taxon>Bactrocera</taxon>
    </lineage>
</organism>
<dbReference type="InterPro" id="IPR007099">
    <property type="entry name" value="RNA-dir_pol_NSvirus"/>
</dbReference>
<feature type="domain" description="RdRp catalytic" evidence="1">
    <location>
        <begin position="334"/>
        <end position="532"/>
    </location>
</feature>
<dbReference type="InterPro" id="IPR001407">
    <property type="entry name" value="RNA_pol_PB1_influenza"/>
</dbReference>
<dbReference type="PROSITE" id="PS50525">
    <property type="entry name" value="RDRP_SSRNA_NEG_SEG"/>
    <property type="match status" value="1"/>
</dbReference>
<dbReference type="GO" id="GO:0003968">
    <property type="term" value="F:RNA-directed RNA polymerase activity"/>
    <property type="evidence" value="ECO:0007669"/>
    <property type="project" value="UniProtKB-KW"/>
</dbReference>
<evidence type="ECO:0000313" key="2">
    <source>
        <dbReference type="EMBL" id="JAI18927.1"/>
    </source>
</evidence>
<dbReference type="GO" id="GO:0003723">
    <property type="term" value="F:RNA binding"/>
    <property type="evidence" value="ECO:0007669"/>
    <property type="project" value="InterPro"/>
</dbReference>
<sequence length="803" mass="92036">MNVHEYKAKFKSHFKLNSLIACTCIEGQTDKIKKITPNHSNVDSNLTDGLHMCNSLYLYTNPPPIAYGTPAPKTAETVLRAYSYNRKTENRSYQLRNWEVENTAIKNVKDFPLNQVSGNYIPSYVSSMAKVYKSKNWEAIDQALEHVIHWIAVTPADEMSKGRQTWDPESEKSITCSKAYSRTLQLIEDNLNETPTTIRVMLLLFIKLLSLDSLKIRKREVVLKIKGKYDIVRRISYKQTKKNIIVKKSRIIGNENVFNYMIDYSRSFCSYLKHKERGKKDRRAIASGNIFLRLLLKIVEEFHLHLSKNVSGNTIGIGGDQKKAKIMTELKACTEIDLFKDHPKIQGTEDATKWNECLTPSMFALVHHSFFSETDCDFSRDTTGLKEKRELMLKICDLTFMLMSIKRIHLGPGLMIENDKFYNRKQWDEYELEELNLQTRVWYSQVKISGKNYIEASPGFLMGMLNAASTTIGLLPSNFINIPSAKIQTLRSSDDSMTVYVARDSKTLLNLLVQNYICCKLVGINMSTKKTIFFPEGYGEFTSWYQDKDFVGQSGTETSSLRPSGTNPQEDFNNVAIQTAVSMRTHTINFMGALQKLMIGIINVRSLYNIEVKEREDLTHGVTFLADGGLNPWNLTNLLIDESTIRESKLKTDKDKSYFYKIMSPMNPFVQPVEESYLYSRDQGSMVLTKYDAPTNVFNFIRRSNRTINNQTSKLEADKEKAYREAYQIATMVDPSLYLSGNSKLDSLSNHLDANIRVVLGGVELTTNEVKEMNNALKRLRNENDKEDPDSCFVHDDFNFDLL</sequence>
<keyword evidence="2" id="KW-0808">Transferase</keyword>
<dbReference type="AlphaFoldDB" id="A0A0K8TWT8"/>
<proteinExistence type="predicted"/>
<reference evidence="2" key="1">
    <citation type="submission" date="2015-06" db="EMBL/GenBank/DDBJ databases">
        <authorList>
            <person name="Hoefler B.C."/>
            <person name="Straight P.D."/>
        </authorList>
    </citation>
    <scope>NUCLEOTIDE SEQUENCE</scope>
</reference>
<dbReference type="GO" id="GO:0039694">
    <property type="term" value="P:viral RNA genome replication"/>
    <property type="evidence" value="ECO:0007669"/>
    <property type="project" value="InterPro"/>
</dbReference>
<gene>
    <name evidence="2" type="primary">PB1</name>
    <name evidence="2" type="ORF">c0_g1_i1</name>
</gene>
<keyword evidence="2" id="KW-0696">RNA-directed RNA polymerase</keyword>
<name>A0A0K8TWT8_BACLA</name>
<dbReference type="Pfam" id="PF00602">
    <property type="entry name" value="Flu_PB1"/>
    <property type="match status" value="1"/>
</dbReference>
<protein>
    <submittedName>
        <fullName evidence="2">RNA-directed RNA polymerase catalytic subunit</fullName>
    </submittedName>
</protein>
<evidence type="ECO:0000259" key="1">
    <source>
        <dbReference type="PROSITE" id="PS50525"/>
    </source>
</evidence>
<accession>A0A0K8TWT8</accession>
<keyword evidence="2" id="KW-0548">Nucleotidyltransferase</keyword>
<dbReference type="EMBL" id="GDHF01033387">
    <property type="protein sequence ID" value="JAI18927.1"/>
    <property type="molecule type" value="Transcribed_RNA"/>
</dbReference>